<dbReference type="EMBL" id="SRRH01000203">
    <property type="protein sequence ID" value="KAG6295044.1"/>
    <property type="molecule type" value="Genomic_DNA"/>
</dbReference>
<proteinExistence type="predicted"/>
<evidence type="ECO:0000313" key="3">
    <source>
        <dbReference type="Proteomes" id="UP000707071"/>
    </source>
</evidence>
<dbReference type="PANTHER" id="PTHR46603:SF1">
    <property type="entry name" value="ABSCISSION_NOCUT CHECKPOINT REGULATOR"/>
    <property type="match status" value="1"/>
</dbReference>
<name>A0A9P7U1Q9_9HYPO</name>
<comment type="caution">
    <text evidence="2">The sequence shown here is derived from an EMBL/GenBank/DDBJ whole genome shotgun (WGS) entry which is preliminary data.</text>
</comment>
<sequence length="337" mass="36788">MSEGIDKSLLDRLQALRGGGSSPEKAGSPKNNNTIKVDVIERARTPTGGDLLAARLKSLRAQADSPRSSQSTPCKYEVSNLTTPSPRTSSIARSSGPSDLDREHEHDEDALLETSDQALEEMLAEDLDLIPIELTQLAHENENKAEIQDEQAIKALLEQLSASVPTDTHSDDSDGETMNRETNTLITQYKDEADFVGSTTPPPPADAILDLPSAPETETSTSSTLISDLTARMAALRHSADTPDLLPSVPTSQPSKPVKRLTSKTKYTDDDIDSWCMVCLEDATLQCTGCDGDVYCTRCWREMHLGPAAHFDDVGHKAVQFTRHRDKMEEEKVALET</sequence>
<keyword evidence="3" id="KW-1185">Reference proteome</keyword>
<gene>
    <name evidence="2" type="ORF">E4U09_002391</name>
</gene>
<dbReference type="Pfam" id="PF22586">
    <property type="entry name" value="ANCHR-like_BBOX"/>
    <property type="match status" value="1"/>
</dbReference>
<protein>
    <submittedName>
        <fullName evidence="2">Uncharacterized protein</fullName>
    </submittedName>
</protein>
<dbReference type="Proteomes" id="UP000707071">
    <property type="component" value="Unassembled WGS sequence"/>
</dbReference>
<dbReference type="InterPro" id="IPR044553">
    <property type="entry name" value="Bbox1_ANCHR"/>
</dbReference>
<reference evidence="2 3" key="1">
    <citation type="journal article" date="2020" name="bioRxiv">
        <title>Whole genome comparisons of ergot fungi reveals the divergence and evolution of species within the genus Claviceps are the result of varying mechanisms driving genome evolution and host range expansion.</title>
        <authorList>
            <person name="Wyka S.A."/>
            <person name="Mondo S.J."/>
            <person name="Liu M."/>
            <person name="Dettman J."/>
            <person name="Nalam V."/>
            <person name="Broders K.D."/>
        </authorList>
    </citation>
    <scope>NUCLEOTIDE SEQUENCE [LARGE SCALE GENOMIC DNA]</scope>
    <source>
        <strain evidence="2 3">Clav52</strain>
    </source>
</reference>
<feature type="region of interest" description="Disordered" evidence="1">
    <location>
        <begin position="1"/>
        <end position="47"/>
    </location>
</feature>
<feature type="region of interest" description="Disordered" evidence="1">
    <location>
        <begin position="59"/>
        <end position="108"/>
    </location>
</feature>
<evidence type="ECO:0000256" key="1">
    <source>
        <dbReference type="SAM" id="MobiDB-lite"/>
    </source>
</evidence>
<organism evidence="2 3">
    <name type="scientific">Claviceps aff. purpurea</name>
    <dbReference type="NCBI Taxonomy" id="1967640"/>
    <lineage>
        <taxon>Eukaryota</taxon>
        <taxon>Fungi</taxon>
        <taxon>Dikarya</taxon>
        <taxon>Ascomycota</taxon>
        <taxon>Pezizomycotina</taxon>
        <taxon>Sordariomycetes</taxon>
        <taxon>Hypocreomycetidae</taxon>
        <taxon>Hypocreales</taxon>
        <taxon>Clavicipitaceae</taxon>
        <taxon>Claviceps</taxon>
    </lineage>
</organism>
<feature type="compositionally biased region" description="Polar residues" evidence="1">
    <location>
        <begin position="65"/>
        <end position="97"/>
    </location>
</feature>
<dbReference type="SUPFAM" id="SSF57845">
    <property type="entry name" value="B-box zinc-binding domain"/>
    <property type="match status" value="1"/>
</dbReference>
<feature type="compositionally biased region" description="Basic and acidic residues" evidence="1">
    <location>
        <begin position="99"/>
        <end position="108"/>
    </location>
</feature>
<evidence type="ECO:0000313" key="2">
    <source>
        <dbReference type="EMBL" id="KAG6295044.1"/>
    </source>
</evidence>
<accession>A0A9P7U1Q9</accession>
<dbReference type="PANTHER" id="PTHR46603">
    <property type="entry name" value="ABSCISSION/NOCUT CHECKPOINT REGULATOR"/>
    <property type="match status" value="1"/>
</dbReference>
<dbReference type="CDD" id="cd19817">
    <property type="entry name" value="Bbox1_ANCHR-like"/>
    <property type="match status" value="1"/>
</dbReference>
<feature type="compositionally biased region" description="Basic and acidic residues" evidence="1">
    <location>
        <begin position="1"/>
        <end position="10"/>
    </location>
</feature>
<dbReference type="AlphaFoldDB" id="A0A9P7U1Q9"/>